<sequence length="126" mass="13762">MPSLHHGNAVFDGARRSDLESPSGLGCDPIVARYVSCGGYYGYQQPVRQCLPEETMDVDAPVDQHPPNGVSGRKRPSTEKCILQPKRTRQQVTGPRVKHHMTSPDGGEVDYPHFLALLCVALSVPP</sequence>
<evidence type="ECO:0000313" key="3">
    <source>
        <dbReference type="Proteomes" id="UP001558652"/>
    </source>
</evidence>
<dbReference type="EMBL" id="JBFDAA010000018">
    <property type="protein sequence ID" value="KAL1115943.1"/>
    <property type="molecule type" value="Genomic_DNA"/>
</dbReference>
<dbReference type="Proteomes" id="UP001558652">
    <property type="component" value="Unassembled WGS sequence"/>
</dbReference>
<proteinExistence type="predicted"/>
<reference evidence="2 3" key="1">
    <citation type="submission" date="2024-07" db="EMBL/GenBank/DDBJ databases">
        <title>Chromosome-level genome assembly of the water stick insect Ranatra chinensis (Heteroptera: Nepidae).</title>
        <authorList>
            <person name="Liu X."/>
        </authorList>
    </citation>
    <scope>NUCLEOTIDE SEQUENCE [LARGE SCALE GENOMIC DNA]</scope>
    <source>
        <strain evidence="2">Cailab_2021Rc</strain>
        <tissue evidence="2">Muscle</tissue>
    </source>
</reference>
<keyword evidence="3" id="KW-1185">Reference proteome</keyword>
<comment type="caution">
    <text evidence="2">The sequence shown here is derived from an EMBL/GenBank/DDBJ whole genome shotgun (WGS) entry which is preliminary data.</text>
</comment>
<evidence type="ECO:0000256" key="1">
    <source>
        <dbReference type="SAM" id="MobiDB-lite"/>
    </source>
</evidence>
<name>A0ABD0XXS0_9HEMI</name>
<dbReference type="AlphaFoldDB" id="A0ABD0XXS0"/>
<protein>
    <submittedName>
        <fullName evidence="2">Uncharacterized protein</fullName>
    </submittedName>
</protein>
<evidence type="ECO:0000313" key="2">
    <source>
        <dbReference type="EMBL" id="KAL1115943.1"/>
    </source>
</evidence>
<organism evidence="2 3">
    <name type="scientific">Ranatra chinensis</name>
    <dbReference type="NCBI Taxonomy" id="642074"/>
    <lineage>
        <taxon>Eukaryota</taxon>
        <taxon>Metazoa</taxon>
        <taxon>Ecdysozoa</taxon>
        <taxon>Arthropoda</taxon>
        <taxon>Hexapoda</taxon>
        <taxon>Insecta</taxon>
        <taxon>Pterygota</taxon>
        <taxon>Neoptera</taxon>
        <taxon>Paraneoptera</taxon>
        <taxon>Hemiptera</taxon>
        <taxon>Heteroptera</taxon>
        <taxon>Panheteroptera</taxon>
        <taxon>Nepomorpha</taxon>
        <taxon>Nepidae</taxon>
        <taxon>Ranatrinae</taxon>
        <taxon>Ranatra</taxon>
    </lineage>
</organism>
<accession>A0ABD0XXS0</accession>
<gene>
    <name evidence="2" type="ORF">AAG570_005438</name>
</gene>
<feature type="region of interest" description="Disordered" evidence="1">
    <location>
        <begin position="58"/>
        <end position="106"/>
    </location>
</feature>